<evidence type="ECO:0000256" key="2">
    <source>
        <dbReference type="SAM" id="SignalP"/>
    </source>
</evidence>
<protein>
    <submittedName>
        <fullName evidence="3">Uncharacterized protein</fullName>
    </submittedName>
</protein>
<dbReference type="RefSeq" id="WP_262397119.1">
    <property type="nucleotide sequence ID" value="NZ_JACRTC010000002.1"/>
</dbReference>
<evidence type="ECO:0000313" key="4">
    <source>
        <dbReference type="Proteomes" id="UP000660861"/>
    </source>
</evidence>
<keyword evidence="4" id="KW-1185">Reference proteome</keyword>
<accession>A0A926E8U8</accession>
<evidence type="ECO:0000256" key="1">
    <source>
        <dbReference type="SAM" id="MobiDB-lite"/>
    </source>
</evidence>
<feature type="signal peptide" evidence="2">
    <location>
        <begin position="1"/>
        <end position="18"/>
    </location>
</feature>
<comment type="caution">
    <text evidence="3">The sequence shown here is derived from an EMBL/GenBank/DDBJ whole genome shotgun (WGS) entry which is preliminary data.</text>
</comment>
<dbReference type="Proteomes" id="UP000660861">
    <property type="component" value="Unassembled WGS sequence"/>
</dbReference>
<evidence type="ECO:0000313" key="3">
    <source>
        <dbReference type="EMBL" id="MBC8570020.1"/>
    </source>
</evidence>
<sequence length="337" mass="37800">MLTLSVLFLLSLSACKRASPSDTSNSSTPAEPAPSAAERTQTDILYAVFYADEVKEYPIEYTGAQKTAEELAQSLSELTGLDFTITASQTEDGWIVDWAADSTLVAGLDDREQKEEFFFFDYDSQCWFMMDSLWRTLTENLDAENIYYTMDGGQELVLENLSSSINTFPSDVPYMGSGFYAAHDDVRGDEGSTEDGEASYNTYYDESTGLLLTYPDVFSSEGTLDENGKMNFYTLWDTGMLFWIESNESGWTTDAFLETFDARARMELQGNVIIAYGEGTDAYGNVVPMAWYCVVDPGFIANVEVHCTDSDEADYWYEEFQNDAFWIENARGIYGEG</sequence>
<reference evidence="3" key="1">
    <citation type="submission" date="2020-08" db="EMBL/GenBank/DDBJ databases">
        <title>Genome public.</title>
        <authorList>
            <person name="Liu C."/>
            <person name="Sun Q."/>
        </authorList>
    </citation>
    <scope>NUCLEOTIDE SEQUENCE</scope>
    <source>
        <strain evidence="3">NSJ-54</strain>
    </source>
</reference>
<organism evidence="3 4">
    <name type="scientific">Zongyangia hominis</name>
    <dbReference type="NCBI Taxonomy" id="2763677"/>
    <lineage>
        <taxon>Bacteria</taxon>
        <taxon>Bacillati</taxon>
        <taxon>Bacillota</taxon>
        <taxon>Clostridia</taxon>
        <taxon>Eubacteriales</taxon>
        <taxon>Oscillospiraceae</taxon>
        <taxon>Zongyangia</taxon>
    </lineage>
</organism>
<keyword evidence="2" id="KW-0732">Signal</keyword>
<feature type="region of interest" description="Disordered" evidence="1">
    <location>
        <begin position="17"/>
        <end position="38"/>
    </location>
</feature>
<name>A0A926E8U8_9FIRM</name>
<proteinExistence type="predicted"/>
<gene>
    <name evidence="3" type="ORF">H8709_04175</name>
</gene>
<feature type="chain" id="PRO_5039393731" evidence="2">
    <location>
        <begin position="19"/>
        <end position="337"/>
    </location>
</feature>
<feature type="compositionally biased region" description="Low complexity" evidence="1">
    <location>
        <begin position="23"/>
        <end position="38"/>
    </location>
</feature>
<dbReference type="AlphaFoldDB" id="A0A926E8U8"/>
<dbReference type="EMBL" id="JACRTC010000002">
    <property type="protein sequence ID" value="MBC8570020.1"/>
    <property type="molecule type" value="Genomic_DNA"/>
</dbReference>